<dbReference type="SUPFAM" id="SSF103025">
    <property type="entry name" value="Folate-binding domain"/>
    <property type="match status" value="1"/>
</dbReference>
<dbReference type="Gene3D" id="4.10.1250.10">
    <property type="entry name" value="Aminomethyltransferase fragment"/>
    <property type="match status" value="1"/>
</dbReference>
<protein>
    <recommendedName>
        <fullName evidence="11">Aminomethyltransferase</fullName>
        <ecNumber evidence="11">2.1.2.10</ecNumber>
    </recommendedName>
    <alternativeName>
        <fullName evidence="11">Glycine cleavage system T protein</fullName>
    </alternativeName>
</protein>
<dbReference type="InterPro" id="IPR006222">
    <property type="entry name" value="GCVT_N"/>
</dbReference>
<reference evidence="14" key="3">
    <citation type="submission" date="2025-09" db="UniProtKB">
        <authorList>
            <consortium name="Ensembl"/>
        </authorList>
    </citation>
    <scope>IDENTIFICATION</scope>
</reference>
<keyword evidence="7 11" id="KW-0809">Transit peptide</keyword>
<evidence type="ECO:0000313" key="15">
    <source>
        <dbReference type="Proteomes" id="UP000028761"/>
    </source>
</evidence>
<keyword evidence="5 11" id="KW-0032">Aminotransferase</keyword>
<dbReference type="Pfam" id="PF08669">
    <property type="entry name" value="GCV_T_C"/>
    <property type="match status" value="1"/>
</dbReference>
<keyword evidence="6 11" id="KW-0808">Transferase</keyword>
<dbReference type="InterPro" id="IPR029043">
    <property type="entry name" value="GcvT/YgfZ_C"/>
</dbReference>
<evidence type="ECO:0000256" key="10">
    <source>
        <dbReference type="PIRSR" id="PIRSR006487-1"/>
    </source>
</evidence>
<dbReference type="SUPFAM" id="SSF101790">
    <property type="entry name" value="Aminomethyltransferase beta-barrel domain"/>
    <property type="match status" value="1"/>
</dbReference>
<evidence type="ECO:0000256" key="8">
    <source>
        <dbReference type="ARBA" id="ARBA00023128"/>
    </source>
</evidence>
<evidence type="ECO:0000256" key="9">
    <source>
        <dbReference type="ARBA" id="ARBA00047665"/>
    </source>
</evidence>
<dbReference type="Proteomes" id="UP000028761">
    <property type="component" value="Chromosome 2"/>
</dbReference>
<organism evidence="14 15">
    <name type="scientific">Papio anubis</name>
    <name type="common">Olive baboon</name>
    <dbReference type="NCBI Taxonomy" id="9555"/>
    <lineage>
        <taxon>Eukaryota</taxon>
        <taxon>Metazoa</taxon>
        <taxon>Chordata</taxon>
        <taxon>Craniata</taxon>
        <taxon>Vertebrata</taxon>
        <taxon>Euteleostomi</taxon>
        <taxon>Mammalia</taxon>
        <taxon>Eutheria</taxon>
        <taxon>Euarchontoglires</taxon>
        <taxon>Primates</taxon>
        <taxon>Haplorrhini</taxon>
        <taxon>Catarrhini</taxon>
        <taxon>Cercopithecidae</taxon>
        <taxon>Cercopithecinae</taxon>
        <taxon>Papio</taxon>
    </lineage>
</organism>
<dbReference type="Pfam" id="PF01571">
    <property type="entry name" value="GCV_T"/>
    <property type="match status" value="2"/>
</dbReference>
<comment type="function">
    <text evidence="1 11">The glycine cleavage system catalyzes the degradation of glycine.</text>
</comment>
<dbReference type="GO" id="GO:0004047">
    <property type="term" value="F:aminomethyltransferase activity"/>
    <property type="evidence" value="ECO:0007669"/>
    <property type="project" value="UniProtKB-EC"/>
</dbReference>
<proteinExistence type="inferred from homology"/>
<evidence type="ECO:0000256" key="2">
    <source>
        <dbReference type="ARBA" id="ARBA00004173"/>
    </source>
</evidence>
<dbReference type="PANTHER" id="PTHR43757">
    <property type="entry name" value="AMINOMETHYLTRANSFERASE"/>
    <property type="match status" value="1"/>
</dbReference>
<dbReference type="PANTHER" id="PTHR43757:SF16">
    <property type="entry name" value="AMINOMETHYLTRANSFERASE, MITOCHONDRIAL"/>
    <property type="match status" value="1"/>
</dbReference>
<dbReference type="FunFam" id="2.40.30.110:FF:000002">
    <property type="entry name" value="Aminomethyltransferase"/>
    <property type="match status" value="1"/>
</dbReference>
<evidence type="ECO:0000256" key="5">
    <source>
        <dbReference type="ARBA" id="ARBA00022576"/>
    </source>
</evidence>
<dbReference type="FunFam" id="3.30.1360.120:FF:000016">
    <property type="entry name" value="Aminomethyltransferase"/>
    <property type="match status" value="1"/>
</dbReference>
<evidence type="ECO:0000256" key="11">
    <source>
        <dbReference type="RuleBase" id="RU003981"/>
    </source>
</evidence>
<keyword evidence="8 11" id="KW-0496">Mitochondrion</keyword>
<feature type="domain" description="GCVT N-terminal" evidence="12">
    <location>
        <begin position="38"/>
        <end position="86"/>
    </location>
</feature>
<evidence type="ECO:0000256" key="3">
    <source>
        <dbReference type="ARBA" id="ARBA00008609"/>
    </source>
</evidence>
<dbReference type="InterPro" id="IPR028896">
    <property type="entry name" value="GcvT/YgfZ/DmdA"/>
</dbReference>
<gene>
    <name evidence="14" type="primary">AMT</name>
</gene>
<dbReference type="InterPro" id="IPR013977">
    <property type="entry name" value="GcvT_C"/>
</dbReference>
<accession>A0A2I3M6J5</accession>
<feature type="domain" description="Aminomethyltransferase C-terminal" evidence="13">
    <location>
        <begin position="291"/>
        <end position="368"/>
    </location>
</feature>
<dbReference type="InterPro" id="IPR006223">
    <property type="entry name" value="GcvT"/>
</dbReference>
<comment type="catalytic activity">
    <reaction evidence="9 11">
        <text>N(6)-[(R)-S(8)-aminomethyldihydrolipoyl]-L-lysyl-[protein] + (6S)-5,6,7,8-tetrahydrofolate = N(6)-[(R)-dihydrolipoyl]-L-lysyl-[protein] + (6R)-5,10-methylene-5,6,7,8-tetrahydrofolate + NH4(+)</text>
        <dbReference type="Rhea" id="RHEA:16945"/>
        <dbReference type="Rhea" id="RHEA-COMP:10475"/>
        <dbReference type="Rhea" id="RHEA-COMP:10492"/>
        <dbReference type="ChEBI" id="CHEBI:15636"/>
        <dbReference type="ChEBI" id="CHEBI:28938"/>
        <dbReference type="ChEBI" id="CHEBI:57453"/>
        <dbReference type="ChEBI" id="CHEBI:83100"/>
        <dbReference type="ChEBI" id="CHEBI:83143"/>
        <dbReference type="EC" id="2.1.2.10"/>
    </reaction>
</comment>
<evidence type="ECO:0000313" key="14">
    <source>
        <dbReference type="Ensembl" id="ENSPANP00000031274.1"/>
    </source>
</evidence>
<dbReference type="GO" id="GO:0005960">
    <property type="term" value="C:glycine cleavage complex"/>
    <property type="evidence" value="ECO:0007669"/>
    <property type="project" value="InterPro"/>
</dbReference>
<evidence type="ECO:0000256" key="1">
    <source>
        <dbReference type="ARBA" id="ARBA00003631"/>
    </source>
</evidence>
<reference evidence="14 15" key="1">
    <citation type="submission" date="2012-03" db="EMBL/GenBank/DDBJ databases">
        <title>Whole Genome Assembly of Papio anubis.</title>
        <authorList>
            <person name="Liu Y.L."/>
            <person name="Abraham K.A."/>
            <person name="Akbar H.A."/>
            <person name="Ali S.A."/>
            <person name="Anosike U.A."/>
            <person name="Aqrawi P.A."/>
            <person name="Arias F.A."/>
            <person name="Attaway T.A."/>
            <person name="Awwad R.A."/>
            <person name="Babu C.B."/>
            <person name="Bandaranaike D.B."/>
            <person name="Battles P.B."/>
            <person name="Bell A.B."/>
            <person name="Beltran B.B."/>
            <person name="Berhane-Mersha D.B."/>
            <person name="Bess C.B."/>
            <person name="Bickham C.B."/>
            <person name="Bolden T.B."/>
            <person name="Carter K.C."/>
            <person name="Chau D.C."/>
            <person name="Chavez A.C."/>
            <person name="Clerc-Blankenburg K.C."/>
            <person name="Coyle M.C."/>
            <person name="Dao M.D."/>
            <person name="Davila M.L.D."/>
            <person name="Davy-Carroll L.D."/>
            <person name="Denson S.D."/>
            <person name="Dinh H.D."/>
            <person name="Fernandez S.F."/>
            <person name="Fernando P.F."/>
            <person name="Forbes L.F."/>
            <person name="Francis C.F."/>
            <person name="Francisco L.F."/>
            <person name="Fu Q.F."/>
            <person name="Garcia-Iii R.G."/>
            <person name="Garrett T.G."/>
            <person name="Gross S.G."/>
            <person name="Gubbala S.G."/>
            <person name="Hirani K.H."/>
            <person name="Hogues M.H."/>
            <person name="Hollins B.H."/>
            <person name="Jackson L.J."/>
            <person name="Javaid M.J."/>
            <person name="Jhangiani S.J."/>
            <person name="Johnson A.J."/>
            <person name="Johnson B.J."/>
            <person name="Jones J.J."/>
            <person name="Joshi V.J."/>
            <person name="Kalu J.K."/>
            <person name="Khan N.K."/>
            <person name="Korchina V.K."/>
            <person name="Kovar C.K."/>
            <person name="Lago L.L."/>
            <person name="Lara F.L."/>
            <person name="Le T.-K.L."/>
            <person name="Lee S.L."/>
            <person name="Legall-Iii F.L."/>
            <person name="Lemon S.L."/>
            <person name="Liu J.L."/>
            <person name="Liu Y.-S.L."/>
            <person name="Liyanage D.L."/>
            <person name="Lopez J.L."/>
            <person name="Lorensuhewa L.L."/>
            <person name="Mata R.M."/>
            <person name="Mathew T.M."/>
            <person name="Mercado C.M."/>
            <person name="Mercado I.M."/>
            <person name="Morales K.M."/>
            <person name="Morgan M.M."/>
            <person name="Munidasa M.M."/>
            <person name="Ngo D.N."/>
            <person name="Nguyen L.N."/>
            <person name="Nguyen T.N."/>
            <person name="Nguyen N.N."/>
            <person name="Obregon M.O."/>
            <person name="Okwuonu G.O."/>
            <person name="Ongeri F.O."/>
            <person name="Onwere C.O."/>
            <person name="Osifeso I.O."/>
            <person name="Parra A.P."/>
            <person name="Patil S.P."/>
            <person name="Perez A.P."/>
            <person name="Perez Y.P."/>
            <person name="Pham C.P."/>
            <person name="Pu L.-L.P."/>
            <person name="Puazo M.P."/>
            <person name="Quiroz J.Q."/>
            <person name="Rouhana J.R."/>
            <person name="Ruiz M.R."/>
            <person name="Ruiz S.-J.R."/>
            <person name="Saada N.S."/>
            <person name="Santibanez J.S."/>
            <person name="Scheel M.S."/>
            <person name="Schneider B.S."/>
            <person name="Simmons D.S."/>
            <person name="Sisson I.S."/>
            <person name="Tang L.-Y.T."/>
            <person name="Thornton R.T."/>
            <person name="Tisius J.T."/>
            <person name="Toledanes G.T."/>
            <person name="Trejos Z.T."/>
            <person name="Usmani K.U."/>
            <person name="Varghese R.V."/>
            <person name="Vattathil S.V."/>
            <person name="Vee V.V."/>
            <person name="Walker D.W."/>
            <person name="Weissenberger G.W."/>
            <person name="White C.W."/>
            <person name="Williams A.W."/>
            <person name="Woodworth J.W."/>
            <person name="Wright R.W."/>
            <person name="Zhu Y.Z."/>
            <person name="Han Y.H."/>
            <person name="Newsham I.N."/>
            <person name="Nazareth L.N."/>
            <person name="Worley K.W."/>
            <person name="Muzny D.M."/>
            <person name="Rogers J.R."/>
            <person name="Gibbs R.G."/>
        </authorList>
    </citation>
    <scope>NUCLEOTIDE SEQUENCE [LARGE SCALE GENOMIC DNA]</scope>
</reference>
<dbReference type="GeneTree" id="ENSGT00940000157524"/>
<dbReference type="InterPro" id="IPR027266">
    <property type="entry name" value="TrmE/GcvT-like"/>
</dbReference>
<dbReference type="Ensembl" id="ENSPANT00000047361.2">
    <property type="protein sequence ID" value="ENSPANP00000031274.1"/>
    <property type="gene ID" value="ENSPANG00000015012.3"/>
</dbReference>
<dbReference type="Bgee" id="ENSPANG00000015012">
    <property type="expression patterns" value="Expressed in pancreas and 64 other cell types or tissues"/>
</dbReference>
<comment type="similarity">
    <text evidence="3 11">Belongs to the GcvT family.</text>
</comment>
<dbReference type="GO" id="GO:0005739">
    <property type="term" value="C:mitochondrion"/>
    <property type="evidence" value="ECO:0007669"/>
    <property type="project" value="UniProtKB-SubCell"/>
</dbReference>
<dbReference type="ExpressionAtlas" id="A0A2I3M6J5">
    <property type="expression patterns" value="baseline"/>
</dbReference>
<comment type="subunit">
    <text evidence="4 11">The glycine cleavage system is composed of four proteins: P, T, L and H.</text>
</comment>
<feature type="domain" description="GCVT N-terminal" evidence="12">
    <location>
        <begin position="88"/>
        <end position="266"/>
    </location>
</feature>
<dbReference type="FunFam" id="4.10.1250.10:FF:000002">
    <property type="entry name" value="Aminomethyltransferase"/>
    <property type="match status" value="1"/>
</dbReference>
<feature type="binding site" evidence="10">
    <location>
        <position position="205"/>
    </location>
    <ligand>
        <name>substrate</name>
    </ligand>
</feature>
<keyword evidence="15" id="KW-1185">Reference proteome</keyword>
<reference evidence="14" key="2">
    <citation type="submission" date="2025-08" db="UniProtKB">
        <authorList>
            <consortium name="Ensembl"/>
        </authorList>
    </citation>
    <scope>IDENTIFICATION</scope>
</reference>
<dbReference type="GO" id="GO:0006546">
    <property type="term" value="P:glycine catabolic process"/>
    <property type="evidence" value="ECO:0007669"/>
    <property type="project" value="InterPro"/>
</dbReference>
<evidence type="ECO:0000256" key="6">
    <source>
        <dbReference type="ARBA" id="ARBA00022679"/>
    </source>
</evidence>
<dbReference type="Gene3D" id="2.40.30.110">
    <property type="entry name" value="Aminomethyltransferase beta-barrel domains"/>
    <property type="match status" value="1"/>
</dbReference>
<dbReference type="EC" id="2.1.2.10" evidence="11"/>
<dbReference type="GO" id="GO:0008483">
    <property type="term" value="F:transaminase activity"/>
    <property type="evidence" value="ECO:0007669"/>
    <property type="project" value="UniProtKB-KW"/>
</dbReference>
<name>A0A2I3M6J5_PAPAN</name>
<evidence type="ECO:0000256" key="4">
    <source>
        <dbReference type="ARBA" id="ARBA00011690"/>
    </source>
</evidence>
<dbReference type="PIRSF" id="PIRSF006487">
    <property type="entry name" value="GcvT"/>
    <property type="match status" value="1"/>
</dbReference>
<dbReference type="Gene3D" id="3.30.70.1400">
    <property type="entry name" value="Aminomethyltransferase beta-barrel domains"/>
    <property type="match status" value="1"/>
</dbReference>
<evidence type="ECO:0000259" key="13">
    <source>
        <dbReference type="Pfam" id="PF08669"/>
    </source>
</evidence>
<dbReference type="NCBIfam" id="TIGR00528">
    <property type="entry name" value="gcvT"/>
    <property type="match status" value="1"/>
</dbReference>
<sequence>MQRVVSVVAHLGFRLQALPPALCRPLSCAQDVLRRTPLYDFHLAHGGKMVAFAGWSLPVQYRDSHTDSHLHTRQHCSLFDVSHMLQGTLSLFTNEAGGILDDLIVTNTSEGHLYVVSNAGCWEKDLALMQDKVRELQNQGRDVGLEVLDNALLALQGPTAAQVLQASVADDLKKLPFMTSAVMEVFGVSGCRVTRCGYTGEDGVEISVPAAEAVHLATALLKNPEVKLAGLAARDSLRLEAGLCLYGNDIDEHTTPVEGSLSWTLGKRRRAAMDFPGAKVIVPQLKGKVQRRRVGLMCEGAPMRAHSPILNMEGTKIGTVTSGCPSPSLKKNVAMGYVPCEYSRPGTMLLVEVRRKQQMAVVSKMPFVSTNYYTLK</sequence>
<dbReference type="AlphaFoldDB" id="A0A2I3M6J5"/>
<comment type="subcellular location">
    <subcellularLocation>
        <location evidence="2 11">Mitochondrion</location>
    </subcellularLocation>
</comment>
<dbReference type="Gene3D" id="3.30.1360.120">
    <property type="entry name" value="Probable tRNA modification gtpase trme, domain 1"/>
    <property type="match status" value="2"/>
</dbReference>
<dbReference type="FunFam" id="3.30.1360.120:FF:000014">
    <property type="entry name" value="Aminomethyltransferase"/>
    <property type="match status" value="1"/>
</dbReference>
<evidence type="ECO:0000256" key="7">
    <source>
        <dbReference type="ARBA" id="ARBA00022946"/>
    </source>
</evidence>
<evidence type="ECO:0000259" key="12">
    <source>
        <dbReference type="Pfam" id="PF01571"/>
    </source>
</evidence>